<evidence type="ECO:0000256" key="10">
    <source>
        <dbReference type="ARBA" id="ARBA00023274"/>
    </source>
</evidence>
<dbReference type="InterPro" id="IPR000448">
    <property type="entry name" value="Rhabdo_ncapsid"/>
</dbReference>
<evidence type="ECO:0000256" key="5">
    <source>
        <dbReference type="ARBA" id="ARBA00022561"/>
    </source>
</evidence>
<feature type="domain" description="Rhabdovirus nucleocapsid" evidence="12">
    <location>
        <begin position="14"/>
        <end position="412"/>
    </location>
</feature>
<evidence type="ECO:0000256" key="7">
    <source>
        <dbReference type="ARBA" id="ARBA00022884"/>
    </source>
</evidence>
<dbReference type="InterPro" id="IPR035961">
    <property type="entry name" value="Rhabdovirus_nucleoprotein-like"/>
</dbReference>
<dbReference type="EMBL" id="OL774829">
    <property type="protein sequence ID" value="WAD86929.1"/>
    <property type="molecule type" value="Viral_cRNA"/>
</dbReference>
<dbReference type="SUPFAM" id="SSF140809">
    <property type="entry name" value="Rhabdovirus nucleoprotein-like"/>
    <property type="match status" value="1"/>
</dbReference>
<dbReference type="InterPro" id="IPR023331">
    <property type="entry name" value="Rhabdovirus_ncapsid_C"/>
</dbReference>
<keyword evidence="4" id="KW-1139">Helical capsid protein</keyword>
<comment type="subcellular location">
    <subcellularLocation>
        <location evidence="1">Host cytoplasm</location>
    </subcellularLocation>
    <subcellularLocation>
        <location evidence="2">Virion</location>
    </subcellularLocation>
</comment>
<keyword evidence="9" id="KW-1035">Host cytoplasm</keyword>
<dbReference type="Gene3D" id="1.10.3570.10">
    <property type="entry name" value="Rhabdovirus nucleocapsid protein like domain"/>
    <property type="match status" value="1"/>
</dbReference>
<dbReference type="Gene3D" id="1.10.3610.10">
    <property type="entry name" value="Nucleoprotein"/>
    <property type="match status" value="1"/>
</dbReference>
<evidence type="ECO:0000256" key="6">
    <source>
        <dbReference type="ARBA" id="ARBA00022844"/>
    </source>
</evidence>
<sequence length="431" mass="48183">MEPINLYSKKTQRVLTTAVPLDRDVAEYPSEFFEKSRAKPTFPYHPTTTPLADLRQMVAGTMRSGKLDLEVCKAYLLAVLTDQTEELQQDWVSFGVEIGKKGHKVGPFCMVTRQAEGSPKVYDSQEKNNTVTAADDIWMVMHLLAFYRIGRGTTIGSYRNLLITKVNAMIMAINPDAIPINATAQAIETWQNDSGYCKIVACVDMFYSYFKKSPWAVIRVGTIPSRYKDCAALTSMSHFARLLGQDLAKCLEWSFVGRVSDEIEALLKPGQELDNPYSYTPYMMDLGISRTSPYSTVRNPSWHLFCHSVGALMQSTRSIQARHLEAADQSNILANAQLVVFVFETKIVWSKNFKPEGSTDPSDSLDGLLTESVGTSSLPSGVEADEWFAWMKLNGFTLPKACLKHCEKNARKLKDSRESSIGKYVAARLAD</sequence>
<evidence type="ECO:0000256" key="1">
    <source>
        <dbReference type="ARBA" id="ARBA00004192"/>
    </source>
</evidence>
<dbReference type="GO" id="GO:0003723">
    <property type="term" value="F:RNA binding"/>
    <property type="evidence" value="ECO:0007669"/>
    <property type="project" value="UniProtKB-KW"/>
</dbReference>
<keyword evidence="8" id="KW-0543">Viral nucleoprotein</keyword>
<evidence type="ECO:0000313" key="13">
    <source>
        <dbReference type="EMBL" id="WAD86929.1"/>
    </source>
</evidence>
<proteinExistence type="predicted"/>
<evidence type="ECO:0000256" key="4">
    <source>
        <dbReference type="ARBA" id="ARBA00022497"/>
    </source>
</evidence>
<keyword evidence="7" id="KW-0694">RNA-binding</keyword>
<evidence type="ECO:0000256" key="2">
    <source>
        <dbReference type="ARBA" id="ARBA00004328"/>
    </source>
</evidence>
<keyword evidence="14" id="KW-1185">Reference proteome</keyword>
<evidence type="ECO:0000256" key="11">
    <source>
        <dbReference type="ARBA" id="ARBA00033344"/>
    </source>
</evidence>
<dbReference type="GO" id="GO:0019029">
    <property type="term" value="C:helical viral capsid"/>
    <property type="evidence" value="ECO:0007669"/>
    <property type="project" value="UniProtKB-KW"/>
</dbReference>
<dbReference type="GO" id="GO:0019013">
    <property type="term" value="C:viral nucleocapsid"/>
    <property type="evidence" value="ECO:0007669"/>
    <property type="project" value="UniProtKB-KW"/>
</dbReference>
<dbReference type="GO" id="GO:0030430">
    <property type="term" value="C:host cell cytoplasm"/>
    <property type="evidence" value="ECO:0007669"/>
    <property type="project" value="UniProtKB-SubCell"/>
</dbReference>
<evidence type="ECO:0000256" key="8">
    <source>
        <dbReference type="ARBA" id="ARBA00023086"/>
    </source>
</evidence>
<dbReference type="GO" id="GO:1990904">
    <property type="term" value="C:ribonucleoprotein complex"/>
    <property type="evidence" value="ECO:0007669"/>
    <property type="project" value="UniProtKB-KW"/>
</dbReference>
<evidence type="ECO:0000256" key="3">
    <source>
        <dbReference type="ARBA" id="ARBA00014389"/>
    </source>
</evidence>
<dbReference type="InterPro" id="IPR023330">
    <property type="entry name" value="Rhabdovirus_ncapsid_N"/>
</dbReference>
<dbReference type="Pfam" id="PF00945">
    <property type="entry name" value="Rhabdo_ncap"/>
    <property type="match status" value="1"/>
</dbReference>
<name>A0AAE9UK38_9RHAB</name>
<evidence type="ECO:0000259" key="12">
    <source>
        <dbReference type="Pfam" id="PF00945"/>
    </source>
</evidence>
<accession>A0AAE9UK38</accession>
<organism evidence="13 14">
    <name type="scientific">Tupavirus sp</name>
    <dbReference type="NCBI Taxonomy" id="2809944"/>
    <lineage>
        <taxon>Viruses</taxon>
        <taxon>Riboviria</taxon>
        <taxon>Orthornavirae</taxon>
        <taxon>Negarnaviricota</taxon>
        <taxon>Haploviricotina</taxon>
        <taxon>Monjiviricetes</taxon>
        <taxon>Mononegavirales</taxon>
        <taxon>Rhabdoviridae</taxon>
        <taxon>Alpharhabdovirinae</taxon>
        <taxon>Tupavirus</taxon>
    </lineage>
</organism>
<evidence type="ECO:0000256" key="9">
    <source>
        <dbReference type="ARBA" id="ARBA00023200"/>
    </source>
</evidence>
<evidence type="ECO:0000313" key="14">
    <source>
        <dbReference type="Proteomes" id="UP001268636"/>
    </source>
</evidence>
<keyword evidence="5" id="KW-0167">Capsid protein</keyword>
<reference evidence="13" key="1">
    <citation type="submission" date="2021-12" db="EMBL/GenBank/DDBJ databases">
        <authorList>
            <person name="Ashraf S."/>
            <person name="Love H."/>
            <person name="Burton C."/>
            <person name="Carmichael S."/>
            <person name="Filipe A.D."/>
            <person name="Roddy S."/>
            <person name="Smollett K."/>
            <person name="Summers S."/>
            <person name="Tong L."/>
            <person name="Richards K.S."/>
            <person name="Thomson E.C."/>
        </authorList>
    </citation>
    <scope>NUCLEOTIDE SEQUENCE</scope>
    <source>
        <strain evidence="13">SB8301</strain>
    </source>
</reference>
<keyword evidence="10" id="KW-0687">Ribonucleoprotein</keyword>
<protein>
    <recommendedName>
        <fullName evidence="3">Nucleoprotein</fullName>
    </recommendedName>
    <alternativeName>
        <fullName evidence="11">Nucleocapsid protein</fullName>
    </alternativeName>
</protein>
<keyword evidence="6" id="KW-0946">Virion</keyword>
<dbReference type="Proteomes" id="UP001268636">
    <property type="component" value="Segment"/>
</dbReference>